<dbReference type="InterPro" id="IPR000182">
    <property type="entry name" value="GNAT_dom"/>
</dbReference>
<dbReference type="PANTHER" id="PTHR20905">
    <property type="entry name" value="N-ACETYLTRANSFERASE-RELATED"/>
    <property type="match status" value="1"/>
</dbReference>
<gene>
    <name evidence="2" type="ORF">ALC53_04216</name>
</gene>
<dbReference type="Pfam" id="PF00583">
    <property type="entry name" value="Acetyltransf_1"/>
    <property type="match status" value="1"/>
</dbReference>
<proteinExistence type="predicted"/>
<dbReference type="Proteomes" id="UP000078540">
    <property type="component" value="Unassembled WGS sequence"/>
</dbReference>
<evidence type="ECO:0000259" key="1">
    <source>
        <dbReference type="Pfam" id="PF00583"/>
    </source>
</evidence>
<dbReference type="GO" id="GO:0008080">
    <property type="term" value="F:N-acetyltransferase activity"/>
    <property type="evidence" value="ECO:0007669"/>
    <property type="project" value="TreeGrafter"/>
</dbReference>
<evidence type="ECO:0000313" key="3">
    <source>
        <dbReference type="Proteomes" id="UP000078540"/>
    </source>
</evidence>
<dbReference type="SUPFAM" id="SSF55729">
    <property type="entry name" value="Acyl-CoA N-acyltransferases (Nat)"/>
    <property type="match status" value="1"/>
</dbReference>
<reference evidence="2 3" key="1">
    <citation type="submission" date="2015-09" db="EMBL/GenBank/DDBJ databases">
        <title>Atta colombica WGS genome.</title>
        <authorList>
            <person name="Nygaard S."/>
            <person name="Hu H."/>
            <person name="Boomsma J."/>
            <person name="Zhang G."/>
        </authorList>
    </citation>
    <scope>NUCLEOTIDE SEQUENCE [LARGE SCALE GENOMIC DNA]</scope>
    <source>
        <strain evidence="2">Treedump-2</strain>
        <tissue evidence="2">Whole body</tissue>
    </source>
</reference>
<dbReference type="AlphaFoldDB" id="A0A151I4J6"/>
<dbReference type="EMBL" id="KQ976445">
    <property type="protein sequence ID" value="KYM86023.1"/>
    <property type="molecule type" value="Genomic_DNA"/>
</dbReference>
<dbReference type="STRING" id="520822.A0A151I4J6"/>
<dbReference type="InterPro" id="IPR016181">
    <property type="entry name" value="Acyl_CoA_acyltransferase"/>
</dbReference>
<evidence type="ECO:0000313" key="2">
    <source>
        <dbReference type="EMBL" id="KYM86023.1"/>
    </source>
</evidence>
<feature type="domain" description="N-acetyltransferase" evidence="1">
    <location>
        <begin position="71"/>
        <end position="130"/>
    </location>
</feature>
<protein>
    <recommendedName>
        <fullName evidence="1">N-acetyltransferase domain-containing protein</fullName>
    </recommendedName>
</protein>
<keyword evidence="3" id="KW-1185">Reference proteome</keyword>
<accession>A0A151I4J6</accession>
<sequence>MCKTVALLQDETSVNSYLDLIRTWMKDTTSLVALSLTSGRIIGVAVTQINSNLDKSDVYNRVQNFEGDALEKIMGLINALIKQSNAYKEFDCEIYFRVHVLCVHPSYQQKGIGAALLKVCIQVASKFDILAVGAIFTSGLSQSLALKLGFRLIAEIRYSRWVVGDRVVFDDTGKGNYSAAFMGIKIPSK</sequence>
<dbReference type="Gene3D" id="3.40.630.30">
    <property type="match status" value="1"/>
</dbReference>
<dbReference type="CDD" id="cd04301">
    <property type="entry name" value="NAT_SF"/>
    <property type="match status" value="1"/>
</dbReference>
<dbReference type="PANTHER" id="PTHR20905:SF28">
    <property type="entry name" value="GH28833P-RELATED"/>
    <property type="match status" value="1"/>
</dbReference>
<name>A0A151I4J6_9HYME</name>
<organism evidence="2 3">
    <name type="scientific">Atta colombica</name>
    <dbReference type="NCBI Taxonomy" id="520822"/>
    <lineage>
        <taxon>Eukaryota</taxon>
        <taxon>Metazoa</taxon>
        <taxon>Ecdysozoa</taxon>
        <taxon>Arthropoda</taxon>
        <taxon>Hexapoda</taxon>
        <taxon>Insecta</taxon>
        <taxon>Pterygota</taxon>
        <taxon>Neoptera</taxon>
        <taxon>Endopterygota</taxon>
        <taxon>Hymenoptera</taxon>
        <taxon>Apocrita</taxon>
        <taxon>Aculeata</taxon>
        <taxon>Formicoidea</taxon>
        <taxon>Formicidae</taxon>
        <taxon>Myrmicinae</taxon>
        <taxon>Atta</taxon>
    </lineage>
</organism>